<sequence length="351" mass="39641">MHSMLTCQNFVLFPFHGPTFAEAISGGVAGGPTVATGHMITMELLLDIEPRANVRRAVRVCRSASCESVCDVVVHVGKVFSHSIEHHNGQKIILFGDANGIDMPDEVVEQSAHGGESFRSEVFDGKCLLDEEDLSNWTNFLMMVKESTTKLWHKKEYQIRVYVWLSQLCLWLLYFTKASAFDPRGSECNTSTGRAKRGKVAHAEVKVHAENGRMREVWESHALIARSHDAELMTWWTMDGCSWMMRDEAWESAWDARGNVSLESSGSMGIQKRKSLQWDLRASQARVIAVMEALRGDMEAEDEMTDGRLREALLVPELLERVWTVVEGIRTRVGELKTSKVQVFILLHNCK</sequence>
<reference evidence="1" key="1">
    <citation type="journal article" date="2020" name="New Phytol.">
        <title>Comparative genomics reveals dynamic genome evolution in host specialist ectomycorrhizal fungi.</title>
        <authorList>
            <person name="Lofgren L.A."/>
            <person name="Nguyen N.H."/>
            <person name="Vilgalys R."/>
            <person name="Ruytinx J."/>
            <person name="Liao H.L."/>
            <person name="Branco S."/>
            <person name="Kuo A."/>
            <person name="LaButti K."/>
            <person name="Lipzen A."/>
            <person name="Andreopoulos W."/>
            <person name="Pangilinan J."/>
            <person name="Riley R."/>
            <person name="Hundley H."/>
            <person name="Na H."/>
            <person name="Barry K."/>
            <person name="Grigoriev I.V."/>
            <person name="Stajich J.E."/>
            <person name="Kennedy P.G."/>
        </authorList>
    </citation>
    <scope>NUCLEOTIDE SEQUENCE</scope>
    <source>
        <strain evidence="1">MN1</strain>
    </source>
</reference>
<evidence type="ECO:0000313" key="1">
    <source>
        <dbReference type="EMBL" id="KAG1797995.1"/>
    </source>
</evidence>
<keyword evidence="2" id="KW-1185">Reference proteome</keyword>
<dbReference type="GeneID" id="64627800"/>
<gene>
    <name evidence="1" type="ORF">BJ212DRAFT_1305830</name>
</gene>
<comment type="caution">
    <text evidence="1">The sequence shown here is derived from an EMBL/GenBank/DDBJ whole genome shotgun (WGS) entry which is preliminary data.</text>
</comment>
<accession>A0A9P7J090</accession>
<organism evidence="1 2">
    <name type="scientific">Suillus subaureus</name>
    <dbReference type="NCBI Taxonomy" id="48587"/>
    <lineage>
        <taxon>Eukaryota</taxon>
        <taxon>Fungi</taxon>
        <taxon>Dikarya</taxon>
        <taxon>Basidiomycota</taxon>
        <taxon>Agaricomycotina</taxon>
        <taxon>Agaricomycetes</taxon>
        <taxon>Agaricomycetidae</taxon>
        <taxon>Boletales</taxon>
        <taxon>Suillineae</taxon>
        <taxon>Suillaceae</taxon>
        <taxon>Suillus</taxon>
    </lineage>
</organism>
<evidence type="ECO:0000313" key="2">
    <source>
        <dbReference type="Proteomes" id="UP000807769"/>
    </source>
</evidence>
<dbReference type="Proteomes" id="UP000807769">
    <property type="component" value="Unassembled WGS sequence"/>
</dbReference>
<dbReference type="AlphaFoldDB" id="A0A9P7J090"/>
<protein>
    <submittedName>
        <fullName evidence="1">Uncharacterized protein</fullName>
    </submittedName>
</protein>
<dbReference type="RefSeq" id="XP_041185558.1">
    <property type="nucleotide sequence ID" value="XM_041333783.1"/>
</dbReference>
<proteinExistence type="predicted"/>
<name>A0A9P7J090_9AGAM</name>
<dbReference type="EMBL" id="JABBWG010000188">
    <property type="protein sequence ID" value="KAG1797995.1"/>
    <property type="molecule type" value="Genomic_DNA"/>
</dbReference>